<evidence type="ECO:0000256" key="4">
    <source>
        <dbReference type="ARBA" id="ARBA00023136"/>
    </source>
</evidence>
<feature type="transmembrane region" description="Helical" evidence="5">
    <location>
        <begin position="380"/>
        <end position="403"/>
    </location>
</feature>
<keyword evidence="4 5" id="KW-0472">Membrane</keyword>
<feature type="transmembrane region" description="Helical" evidence="5">
    <location>
        <begin position="337"/>
        <end position="359"/>
    </location>
</feature>
<evidence type="ECO:0000256" key="2">
    <source>
        <dbReference type="ARBA" id="ARBA00022692"/>
    </source>
</evidence>
<dbReference type="PRINTS" id="PR01434">
    <property type="entry name" value="NADHDHGNASE5"/>
</dbReference>
<evidence type="ECO:0000259" key="6">
    <source>
        <dbReference type="Pfam" id="PF00361"/>
    </source>
</evidence>
<dbReference type="RefSeq" id="YP_009114074.1">
    <property type="nucleotide sequence ID" value="NC_026055.1"/>
</dbReference>
<reference evidence="7" key="1">
    <citation type="submission" date="2013-09" db="EMBL/GenBank/DDBJ databases">
        <title>Complete mitochondrion genomes reveal florideophycean red algal diversity.</title>
        <authorList>
            <person name="Yang E.C."/>
            <person name="Kim K.M."/>
            <person name="Kim S.Y."/>
            <person name="Yoon H.S."/>
        </authorList>
    </citation>
    <scope>NUCLEOTIDE SEQUENCE</scope>
</reference>
<dbReference type="GO" id="GO:0008137">
    <property type="term" value="F:NADH dehydrogenase (ubiquinone) activity"/>
    <property type="evidence" value="ECO:0007669"/>
    <property type="project" value="InterPro"/>
</dbReference>
<proteinExistence type="inferred from homology"/>
<sequence>MKNELYLLLWCIHNSTWNICFLSTCIILISGVATSTNITLGSPLFVQSSVLLASQTLIFGILLSSLAPLFIMFSWNYFLVYDLYSYKLKIIILIFSYAWFSFSLFYTKKENLTSFEYWVLALLSVTAILLVSQACDLLSMYLAIEFQSLTFYILTSYKRTSEFSTEAGLKYFILGAFSSSFLLFGSSLLYSLTGLTNFEDFDKFTTGFAANNLLITNGILTSLTFILVALLFKIGAAPFHMWSPDVYEGAPISTTAFLVILPKISLIILFIRFFVITFQDYFLITEKIILLSSLISLFVGAFGALSQKKWKRFIAYSSINHIGFMLLALSTGNKSSVFTILFYLIIYIFTMLNIFSWIISYRWKTYLTNYQIRYLVNLRSLNVINPILALTLALTLFSMAGIPPLAGFFSKMFVLLNILKNEIYGLTIVAVIISCLTCFYYIQLIKLMYFSQSSRLFILYPISKINSLVLAVSFYFLGLIFLDFELASLFLENLTDHS</sequence>
<organism evidence="7">
    <name type="scientific">Hildenbrandia rubra</name>
    <dbReference type="NCBI Taxonomy" id="31481"/>
    <lineage>
        <taxon>Eukaryota</taxon>
        <taxon>Rhodophyta</taxon>
        <taxon>Florideophyceae</taxon>
        <taxon>Hildenbrandiophycidae</taxon>
        <taxon>Hildenbrandiales</taxon>
        <taxon>Hildenbrandiaceae</taxon>
        <taxon>Hildenbrandia</taxon>
    </lineage>
</organism>
<evidence type="ECO:0000256" key="1">
    <source>
        <dbReference type="ARBA" id="ARBA00004141"/>
    </source>
</evidence>
<geneLocation type="mitochondrion" evidence="7"/>
<dbReference type="AlphaFoldDB" id="A0A0A7A7B1"/>
<feature type="transmembrane region" description="Helical" evidence="5">
    <location>
        <begin position="423"/>
        <end position="445"/>
    </location>
</feature>
<feature type="transmembrane region" description="Helical" evidence="5">
    <location>
        <begin position="457"/>
        <end position="482"/>
    </location>
</feature>
<name>A0A0A7A7B1_9FLOR</name>
<dbReference type="EMBL" id="KF649304">
    <property type="protein sequence ID" value="AHB62137.1"/>
    <property type="molecule type" value="Genomic_DNA"/>
</dbReference>
<comment type="subcellular location">
    <subcellularLocation>
        <location evidence="1">Membrane</location>
        <topology evidence="1">Multi-pass membrane protein</topology>
    </subcellularLocation>
</comment>
<dbReference type="GeneID" id="22834633"/>
<keyword evidence="7" id="KW-0496">Mitochondrion</keyword>
<feature type="domain" description="NADH:quinone oxidoreductase/Mrp antiporter transmembrane" evidence="6">
    <location>
        <begin position="134"/>
        <end position="437"/>
    </location>
</feature>
<dbReference type="InterPro" id="IPR001750">
    <property type="entry name" value="ND/Mrp_TM"/>
</dbReference>
<feature type="transmembrane region" description="Helical" evidence="5">
    <location>
        <begin position="213"/>
        <end position="234"/>
    </location>
</feature>
<dbReference type="NCBIfam" id="TIGR01770">
    <property type="entry name" value="NDH_I_N"/>
    <property type="match status" value="1"/>
</dbReference>
<keyword evidence="2 5" id="KW-0812">Transmembrane</keyword>
<dbReference type="InterPro" id="IPR010096">
    <property type="entry name" value="NADH-Q_OxRdtase_suN/2"/>
</dbReference>
<feature type="transmembrane region" description="Helical" evidence="5">
    <location>
        <begin position="169"/>
        <end position="193"/>
    </location>
</feature>
<dbReference type="GO" id="GO:0042773">
    <property type="term" value="P:ATP synthesis coupled electron transport"/>
    <property type="evidence" value="ECO:0007669"/>
    <property type="project" value="InterPro"/>
</dbReference>
<keyword evidence="3 5" id="KW-1133">Transmembrane helix</keyword>
<dbReference type="HAMAP" id="MF_00445">
    <property type="entry name" value="NDH1_NuoN_1"/>
    <property type="match status" value="1"/>
</dbReference>
<accession>A0A0A7A7B1</accession>
<feature type="transmembrane region" description="Helical" evidence="5">
    <location>
        <begin position="288"/>
        <end position="306"/>
    </location>
</feature>
<evidence type="ECO:0000256" key="3">
    <source>
        <dbReference type="ARBA" id="ARBA00022989"/>
    </source>
</evidence>
<dbReference type="PANTHER" id="PTHR22773">
    <property type="entry name" value="NADH DEHYDROGENASE"/>
    <property type="match status" value="1"/>
</dbReference>
<evidence type="ECO:0000313" key="7">
    <source>
        <dbReference type="EMBL" id="AHB62137.1"/>
    </source>
</evidence>
<feature type="transmembrane region" description="Helical" evidence="5">
    <location>
        <begin position="90"/>
        <end position="107"/>
    </location>
</feature>
<protein>
    <submittedName>
        <fullName evidence="7">NADH dehydrogenase subunit 2</fullName>
    </submittedName>
</protein>
<feature type="transmembrane region" description="Helical" evidence="5">
    <location>
        <begin position="50"/>
        <end position="78"/>
    </location>
</feature>
<gene>
    <name evidence="7" type="primary">nad2</name>
    <name evidence="7" type="ORF">Hild.prot.mt.26</name>
</gene>
<dbReference type="Pfam" id="PF00361">
    <property type="entry name" value="Proton_antipo_M"/>
    <property type="match status" value="1"/>
</dbReference>
<dbReference type="GO" id="GO:0016020">
    <property type="term" value="C:membrane"/>
    <property type="evidence" value="ECO:0007669"/>
    <property type="project" value="UniProtKB-SubCell"/>
</dbReference>
<feature type="transmembrane region" description="Helical" evidence="5">
    <location>
        <begin position="255"/>
        <end position="276"/>
    </location>
</feature>
<evidence type="ECO:0000256" key="5">
    <source>
        <dbReference type="SAM" id="Phobius"/>
    </source>
</evidence>
<feature type="transmembrane region" description="Helical" evidence="5">
    <location>
        <begin position="313"/>
        <end position="331"/>
    </location>
</feature>